<evidence type="ECO:0000256" key="4">
    <source>
        <dbReference type="ARBA" id="ARBA00022519"/>
    </source>
</evidence>
<dbReference type="GO" id="GO:0051301">
    <property type="term" value="P:cell division"/>
    <property type="evidence" value="ECO:0007669"/>
    <property type="project" value="UniProtKB-UniRule"/>
</dbReference>
<evidence type="ECO:0000256" key="7">
    <source>
        <dbReference type="ARBA" id="ARBA00022989"/>
    </source>
</evidence>
<keyword evidence="3 10" id="KW-1003">Cell membrane</keyword>
<comment type="similarity">
    <text evidence="2 10">Belongs to the ExbD/TolR family.</text>
</comment>
<dbReference type="NCBIfam" id="TIGR02801">
    <property type="entry name" value="tolR"/>
    <property type="match status" value="1"/>
</dbReference>
<dbReference type="InterPro" id="IPR003400">
    <property type="entry name" value="ExbD"/>
</dbReference>
<keyword evidence="8 10" id="KW-0472">Membrane</keyword>
<evidence type="ECO:0000256" key="3">
    <source>
        <dbReference type="ARBA" id="ARBA00022475"/>
    </source>
</evidence>
<keyword evidence="9 10" id="KW-0131">Cell cycle</keyword>
<dbReference type="PANTHER" id="PTHR30558:SF7">
    <property type="entry name" value="TOL-PAL SYSTEM PROTEIN TOLR"/>
    <property type="match status" value="1"/>
</dbReference>
<accession>A0A2W4QH39</accession>
<dbReference type="GO" id="GO:0015031">
    <property type="term" value="P:protein transport"/>
    <property type="evidence" value="ECO:0007669"/>
    <property type="project" value="InterPro"/>
</dbReference>
<evidence type="ECO:0000256" key="5">
    <source>
        <dbReference type="ARBA" id="ARBA00022618"/>
    </source>
</evidence>
<comment type="function">
    <text evidence="10">Part of the Tol-Pal system, which plays a role in outer membrane invagination during cell division and is important for maintaining outer membrane integrity.</text>
</comment>
<dbReference type="Pfam" id="PF02472">
    <property type="entry name" value="ExbD"/>
    <property type="match status" value="1"/>
</dbReference>
<proteinExistence type="inferred from homology"/>
<protein>
    <recommendedName>
        <fullName evidence="10">Tol-Pal system protein TolR</fullName>
    </recommendedName>
</protein>
<evidence type="ECO:0000256" key="6">
    <source>
        <dbReference type="ARBA" id="ARBA00022692"/>
    </source>
</evidence>
<gene>
    <name evidence="10 11" type="primary">tolR</name>
    <name evidence="11" type="ORF">DM484_26255</name>
</gene>
<evidence type="ECO:0000256" key="9">
    <source>
        <dbReference type="ARBA" id="ARBA00023306"/>
    </source>
</evidence>
<dbReference type="PANTHER" id="PTHR30558">
    <property type="entry name" value="EXBD MEMBRANE COMPONENT OF PMF-DRIVEN MACROMOLECULE IMPORT SYSTEM"/>
    <property type="match status" value="1"/>
</dbReference>
<dbReference type="Proteomes" id="UP000249396">
    <property type="component" value="Unassembled WGS sequence"/>
</dbReference>
<dbReference type="EMBL" id="QJPH01000519">
    <property type="protein sequence ID" value="PZN71531.1"/>
    <property type="molecule type" value="Genomic_DNA"/>
</dbReference>
<comment type="caution">
    <text evidence="11">The sequence shown here is derived from an EMBL/GenBank/DDBJ whole genome shotgun (WGS) entry which is preliminary data.</text>
</comment>
<comment type="subcellular location">
    <subcellularLocation>
        <location evidence="10">Cell inner membrane</location>
        <topology evidence="10">Single-pass membrane protein</topology>
    </subcellularLocation>
    <subcellularLocation>
        <location evidence="1">Cell membrane</location>
        <topology evidence="1">Single-pass membrane protein</topology>
    </subcellularLocation>
</comment>
<dbReference type="GO" id="GO:0022857">
    <property type="term" value="F:transmembrane transporter activity"/>
    <property type="evidence" value="ECO:0007669"/>
    <property type="project" value="InterPro"/>
</dbReference>
<keyword evidence="7 10" id="KW-1133">Transmembrane helix</keyword>
<dbReference type="HAMAP" id="MF_02203">
    <property type="entry name" value="TolR"/>
    <property type="match status" value="1"/>
</dbReference>
<organism evidence="11 12">
    <name type="scientific">Candidatus Methylumidiphilus alinenensis</name>
    <dbReference type="NCBI Taxonomy" id="2202197"/>
    <lineage>
        <taxon>Bacteria</taxon>
        <taxon>Pseudomonadati</taxon>
        <taxon>Pseudomonadota</taxon>
        <taxon>Gammaproteobacteria</taxon>
        <taxon>Methylococcales</taxon>
        <taxon>Candidatus Methylumidiphilus</taxon>
    </lineage>
</organism>
<keyword evidence="6 10" id="KW-0812">Transmembrane</keyword>
<evidence type="ECO:0000256" key="2">
    <source>
        <dbReference type="ARBA" id="ARBA00005811"/>
    </source>
</evidence>
<evidence type="ECO:0000256" key="8">
    <source>
        <dbReference type="ARBA" id="ARBA00023136"/>
    </source>
</evidence>
<keyword evidence="4 10" id="KW-0997">Cell inner membrane</keyword>
<evidence type="ECO:0000313" key="12">
    <source>
        <dbReference type="Proteomes" id="UP000249396"/>
    </source>
</evidence>
<evidence type="ECO:0000256" key="10">
    <source>
        <dbReference type="HAMAP-Rule" id="MF_02203"/>
    </source>
</evidence>
<comment type="subunit">
    <text evidence="10">The Tol-Pal system is composed of five core proteins: the inner membrane proteins TolA, TolQ and TolR, the periplasmic protein TolB and the outer membrane protein Pal. They form a network linking the inner and outer membranes and the peptidoglycan layer.</text>
</comment>
<name>A0A2W4QH39_9GAMM</name>
<sequence length="145" mass="15690">MNTTSRGLRGKRRKPMAEINVVPYIDVSLVLLVIFMITAPLLQTGVDVDLPQAESKAIGQDSVPPVIVTIKADGNLFLDRGNHIDLPVNAETLQEMALTAVKEKPGRMVLIRGDKSAEYGKVITVMASLKRAGIPSVGLMTQPEK</sequence>
<dbReference type="Gene3D" id="3.30.420.270">
    <property type="match status" value="1"/>
</dbReference>
<dbReference type="GO" id="GO:0005886">
    <property type="term" value="C:plasma membrane"/>
    <property type="evidence" value="ECO:0007669"/>
    <property type="project" value="UniProtKB-SubCell"/>
</dbReference>
<evidence type="ECO:0000256" key="1">
    <source>
        <dbReference type="ARBA" id="ARBA00004162"/>
    </source>
</evidence>
<dbReference type="InterPro" id="IPR014168">
    <property type="entry name" value="Tol-Pal_TolR"/>
</dbReference>
<dbReference type="AlphaFoldDB" id="A0A2W4QH39"/>
<reference evidence="11 12" key="1">
    <citation type="journal article" date="2018" name="Aquat. Microb. Ecol.">
        <title>Gammaproteobacterial methanotrophs dominate.</title>
        <authorList>
            <person name="Rissanen A.J."/>
            <person name="Saarenheimo J."/>
            <person name="Tiirola M."/>
            <person name="Peura S."/>
            <person name="Aalto S.L."/>
            <person name="Karvinen A."/>
            <person name="Nykanen H."/>
        </authorList>
    </citation>
    <scope>NUCLEOTIDE SEQUENCE [LARGE SCALE GENOMIC DNA]</scope>
    <source>
        <strain evidence="11">AMbin10</strain>
    </source>
</reference>
<keyword evidence="5 10" id="KW-0132">Cell division</keyword>
<feature type="transmembrane region" description="Helical" evidence="10">
    <location>
        <begin position="21"/>
        <end position="42"/>
    </location>
</feature>
<evidence type="ECO:0000313" key="11">
    <source>
        <dbReference type="EMBL" id="PZN71531.1"/>
    </source>
</evidence>